<dbReference type="EMBL" id="JARK01001346">
    <property type="protein sequence ID" value="EYC26555.1"/>
    <property type="molecule type" value="Genomic_DNA"/>
</dbReference>
<feature type="signal peptide" evidence="4">
    <location>
        <begin position="1"/>
        <end position="16"/>
    </location>
</feature>
<evidence type="ECO:0000313" key="7">
    <source>
        <dbReference type="Proteomes" id="UP000024635"/>
    </source>
</evidence>
<dbReference type="InterPro" id="IPR020901">
    <property type="entry name" value="Prtase_inh_Kunz-CS"/>
</dbReference>
<dbReference type="InterPro" id="IPR050098">
    <property type="entry name" value="TFPI/VKTCI-like"/>
</dbReference>
<dbReference type="GO" id="GO:0004867">
    <property type="term" value="F:serine-type endopeptidase inhibitor activity"/>
    <property type="evidence" value="ECO:0007669"/>
    <property type="project" value="UniProtKB-KW"/>
</dbReference>
<evidence type="ECO:0000256" key="4">
    <source>
        <dbReference type="SAM" id="SignalP"/>
    </source>
</evidence>
<keyword evidence="4" id="KW-0732">Signal</keyword>
<dbReference type="OrthoDB" id="5848860at2759"/>
<organism evidence="6 7">
    <name type="scientific">Ancylostoma ceylanicum</name>
    <dbReference type="NCBI Taxonomy" id="53326"/>
    <lineage>
        <taxon>Eukaryota</taxon>
        <taxon>Metazoa</taxon>
        <taxon>Ecdysozoa</taxon>
        <taxon>Nematoda</taxon>
        <taxon>Chromadorea</taxon>
        <taxon>Rhabditida</taxon>
        <taxon>Rhabditina</taxon>
        <taxon>Rhabditomorpha</taxon>
        <taxon>Strongyloidea</taxon>
        <taxon>Ancylostomatidae</taxon>
        <taxon>Ancylostomatinae</taxon>
        <taxon>Ancylostoma</taxon>
    </lineage>
</organism>
<gene>
    <name evidence="6" type="primary">Acey_s0010.g1216</name>
    <name evidence="6" type="ORF">Y032_0010g1216</name>
</gene>
<dbReference type="Proteomes" id="UP000024635">
    <property type="component" value="Unassembled WGS sequence"/>
</dbReference>
<dbReference type="PROSITE" id="PS50279">
    <property type="entry name" value="BPTI_KUNITZ_2"/>
    <property type="match status" value="1"/>
</dbReference>
<evidence type="ECO:0000259" key="5">
    <source>
        <dbReference type="PROSITE" id="PS50279"/>
    </source>
</evidence>
<dbReference type="PANTHER" id="PTHR10083:SF374">
    <property type="entry name" value="BPTI_KUNITZ INHIBITOR DOMAIN-CONTAINING PROTEIN"/>
    <property type="match status" value="1"/>
</dbReference>
<keyword evidence="2" id="KW-0722">Serine protease inhibitor</keyword>
<evidence type="ECO:0000256" key="2">
    <source>
        <dbReference type="ARBA" id="ARBA00022900"/>
    </source>
</evidence>
<dbReference type="Gene3D" id="4.10.410.10">
    <property type="entry name" value="Pancreatic trypsin inhibitor Kunitz domain"/>
    <property type="match status" value="1"/>
</dbReference>
<name>A0A016VGP3_9BILA</name>
<dbReference type="SUPFAM" id="SSF57362">
    <property type="entry name" value="BPTI-like"/>
    <property type="match status" value="1"/>
</dbReference>
<evidence type="ECO:0000256" key="3">
    <source>
        <dbReference type="ARBA" id="ARBA00023157"/>
    </source>
</evidence>
<dbReference type="PROSITE" id="PS00280">
    <property type="entry name" value="BPTI_KUNITZ_1"/>
    <property type="match status" value="1"/>
</dbReference>
<dbReference type="PRINTS" id="PR00759">
    <property type="entry name" value="BASICPTASE"/>
</dbReference>
<protein>
    <recommendedName>
        <fullName evidence="5">BPTI/Kunitz inhibitor domain-containing protein</fullName>
    </recommendedName>
</protein>
<dbReference type="Pfam" id="PF00014">
    <property type="entry name" value="Kunitz_BPTI"/>
    <property type="match status" value="1"/>
</dbReference>
<proteinExistence type="predicted"/>
<dbReference type="InterPro" id="IPR036880">
    <property type="entry name" value="Kunitz_BPTI_sf"/>
</dbReference>
<feature type="domain" description="BPTI/Kunitz inhibitor" evidence="5">
    <location>
        <begin position="22"/>
        <end position="72"/>
    </location>
</feature>
<comment type="caution">
    <text evidence="6">The sequence shown here is derived from an EMBL/GenBank/DDBJ whole genome shotgun (WGS) entry which is preliminary data.</text>
</comment>
<reference evidence="7" key="1">
    <citation type="journal article" date="2015" name="Nat. Genet.">
        <title>The genome and transcriptome of the zoonotic hookworm Ancylostoma ceylanicum identify infection-specific gene families.</title>
        <authorList>
            <person name="Schwarz E.M."/>
            <person name="Hu Y."/>
            <person name="Antoshechkin I."/>
            <person name="Miller M.M."/>
            <person name="Sternberg P.W."/>
            <person name="Aroian R.V."/>
        </authorList>
    </citation>
    <scope>NUCLEOTIDE SEQUENCE</scope>
    <source>
        <strain evidence="7">HY135</strain>
    </source>
</reference>
<evidence type="ECO:0000256" key="1">
    <source>
        <dbReference type="ARBA" id="ARBA00022690"/>
    </source>
</evidence>
<dbReference type="STRING" id="53326.A0A016VGP3"/>
<sequence length="74" mass="8527">MKFLVFLLCVFLLCEAQQDSRCVRPVIGPKCRILLKRWAYNPNENKCELFDYGGCGGTENNFENEEDCKNTCVV</sequence>
<feature type="chain" id="PRO_5001489421" description="BPTI/Kunitz inhibitor domain-containing protein" evidence="4">
    <location>
        <begin position="17"/>
        <end position="74"/>
    </location>
</feature>
<accession>A0A016VGP3</accession>
<dbReference type="AlphaFoldDB" id="A0A016VGP3"/>
<keyword evidence="1" id="KW-0646">Protease inhibitor</keyword>
<dbReference type="InterPro" id="IPR002223">
    <property type="entry name" value="Kunitz_BPTI"/>
</dbReference>
<dbReference type="PANTHER" id="PTHR10083">
    <property type="entry name" value="KUNITZ-TYPE PROTEASE INHIBITOR-RELATED"/>
    <property type="match status" value="1"/>
</dbReference>
<keyword evidence="7" id="KW-1185">Reference proteome</keyword>
<evidence type="ECO:0000313" key="6">
    <source>
        <dbReference type="EMBL" id="EYC26555.1"/>
    </source>
</evidence>
<dbReference type="GO" id="GO:0005615">
    <property type="term" value="C:extracellular space"/>
    <property type="evidence" value="ECO:0007669"/>
    <property type="project" value="TreeGrafter"/>
</dbReference>
<dbReference type="SMART" id="SM00131">
    <property type="entry name" value="KU"/>
    <property type="match status" value="1"/>
</dbReference>
<keyword evidence="3" id="KW-1015">Disulfide bond</keyword>